<name>A0A6J6KTX9_9ZZZZ</name>
<dbReference type="AlphaFoldDB" id="A0A6J6KTX9"/>
<dbReference type="SUPFAM" id="SSF56281">
    <property type="entry name" value="Metallo-hydrolase/oxidoreductase"/>
    <property type="match status" value="1"/>
</dbReference>
<sequence length="310" mass="33532">MSYSLGLHEVAEGIHAYLQPDGGWGWSNAGLVVGDGTSLLIDTLFDLRLTQNMLDAMAPVVAAAPIDTVVNTHANGDHCYGNQLMKGAEIIASTATAHEMSEVPPSMLAALNNAPGEVGDLFRHFFGEFEFEGIELALPTRTFDGRFECEVGGRVVELVEVGPAHTQGDTLVFVPDAKTVFTGDILFIGGTPVVWVGPLDNWIAACDLICASDVDHIIPGHGPLTDKAGVVAIRDYLQFVNSEATERFDSGMDAWDAARDIALNGFSSWGEFGRLAVNVDTVYRSLDRTHKSPDVVTQFKRMFALEQRPH</sequence>
<protein>
    <submittedName>
        <fullName evidence="2">Unannotated protein</fullName>
    </submittedName>
</protein>
<dbReference type="EMBL" id="CAEZWE010000027">
    <property type="protein sequence ID" value="CAB4651963.1"/>
    <property type="molecule type" value="Genomic_DNA"/>
</dbReference>
<dbReference type="Gene3D" id="3.60.15.10">
    <property type="entry name" value="Ribonuclease Z/Hydroxyacylglutathione hydrolase-like"/>
    <property type="match status" value="1"/>
</dbReference>
<dbReference type="PANTHER" id="PTHR42951:SF4">
    <property type="entry name" value="ACYL-COENZYME A THIOESTERASE MBLAC2"/>
    <property type="match status" value="1"/>
</dbReference>
<accession>A0A6J6KTX9</accession>
<dbReference type="Pfam" id="PF00753">
    <property type="entry name" value="Lactamase_B"/>
    <property type="match status" value="1"/>
</dbReference>
<evidence type="ECO:0000259" key="1">
    <source>
        <dbReference type="SMART" id="SM00849"/>
    </source>
</evidence>
<dbReference type="InterPro" id="IPR050855">
    <property type="entry name" value="NDM-1-like"/>
</dbReference>
<proteinExistence type="predicted"/>
<dbReference type="CDD" id="cd16282">
    <property type="entry name" value="metallo-hydrolase-like_MBL-fold"/>
    <property type="match status" value="1"/>
</dbReference>
<dbReference type="InterPro" id="IPR036866">
    <property type="entry name" value="RibonucZ/Hydroxyglut_hydro"/>
</dbReference>
<organism evidence="2">
    <name type="scientific">freshwater metagenome</name>
    <dbReference type="NCBI Taxonomy" id="449393"/>
    <lineage>
        <taxon>unclassified sequences</taxon>
        <taxon>metagenomes</taxon>
        <taxon>ecological metagenomes</taxon>
    </lineage>
</organism>
<reference evidence="2" key="1">
    <citation type="submission" date="2020-05" db="EMBL/GenBank/DDBJ databases">
        <authorList>
            <person name="Chiriac C."/>
            <person name="Salcher M."/>
            <person name="Ghai R."/>
            <person name="Kavagutti S V."/>
        </authorList>
    </citation>
    <scope>NUCLEOTIDE SEQUENCE</scope>
</reference>
<dbReference type="PANTHER" id="PTHR42951">
    <property type="entry name" value="METALLO-BETA-LACTAMASE DOMAIN-CONTAINING"/>
    <property type="match status" value="1"/>
</dbReference>
<feature type="domain" description="Metallo-beta-lactamase" evidence="1">
    <location>
        <begin position="26"/>
        <end position="221"/>
    </location>
</feature>
<dbReference type="InterPro" id="IPR001279">
    <property type="entry name" value="Metallo-B-lactamas"/>
</dbReference>
<evidence type="ECO:0000313" key="2">
    <source>
        <dbReference type="EMBL" id="CAB4651963.1"/>
    </source>
</evidence>
<gene>
    <name evidence="2" type="ORF">UFOPK2169_00825</name>
</gene>
<dbReference type="SMART" id="SM00849">
    <property type="entry name" value="Lactamase_B"/>
    <property type="match status" value="1"/>
</dbReference>